<dbReference type="SUPFAM" id="SSF81383">
    <property type="entry name" value="F-box domain"/>
    <property type="match status" value="1"/>
</dbReference>
<dbReference type="SUPFAM" id="SSF52047">
    <property type="entry name" value="RNI-like"/>
    <property type="match status" value="1"/>
</dbReference>
<name>A0A6P5XNH8_DURZI</name>
<feature type="domain" description="F-box" evidence="1">
    <location>
        <begin position="29"/>
        <end position="65"/>
    </location>
</feature>
<keyword evidence="2" id="KW-1185">Reference proteome</keyword>
<evidence type="ECO:0000259" key="1">
    <source>
        <dbReference type="Pfam" id="PF12937"/>
    </source>
</evidence>
<dbReference type="KEGG" id="dzi:111284989"/>
<evidence type="ECO:0000313" key="3">
    <source>
        <dbReference type="RefSeq" id="XP_022729914.1"/>
    </source>
</evidence>
<dbReference type="Gene3D" id="3.80.10.10">
    <property type="entry name" value="Ribonuclease Inhibitor"/>
    <property type="match status" value="1"/>
</dbReference>
<dbReference type="CDD" id="cd09917">
    <property type="entry name" value="F-box_SF"/>
    <property type="match status" value="1"/>
</dbReference>
<sequence length="475" mass="53932">MVANTGQPFETTLIPSIQLFWPFFFFSMEDLPPPLLVEILTRLNDSTDLARCRLASKTLNSLSNEVHYVNLLCTFSRYLKSRSPETKAHVTSFKAIFNNLVREARCLNSISIGVDKSLRDIPYDDVDDESDDLYLTDVGFVKEWLPKVCGELRKLSISDFWIQSCWRKSEVLSFISSCCNGLIELELKNAWLSVDGLNPMTMVTSLTLEFIRLEDEDLNKVNDCFPSLRVLNLVRVGGLKDPKIHLLHLKSCLWIASNAPHSLTIFAPNLVKLRLKCIKPKSLVLDTPLLSDFHLSVEEAYDFRVKEFYNLENLQLESSSLPSLLGMFPSGKSIKKLTVDSLKWTEALERRKFGLEALFDVFPNVVSLNLGPGAWSEAEICFQKGGLDDRNAMKELTEIVAHLVVHDIEVTLSFIYSILDKCTNLSDMALLLQRKEDSRAAISLISNCTTYCPRVKWRWGMRKKGSEDVWVSVGI</sequence>
<dbReference type="RefSeq" id="XP_022729914.1">
    <property type="nucleotide sequence ID" value="XM_022874179.1"/>
</dbReference>
<proteinExistence type="predicted"/>
<dbReference type="Pfam" id="PF12937">
    <property type="entry name" value="F-box-like"/>
    <property type="match status" value="1"/>
</dbReference>
<gene>
    <name evidence="3" type="primary">LOC111284989</name>
</gene>
<dbReference type="OrthoDB" id="2242903at2759"/>
<dbReference type="InterPro" id="IPR044809">
    <property type="entry name" value="AUF1-like"/>
</dbReference>
<dbReference type="PANTHER" id="PTHR31215">
    <property type="entry name" value="OS05G0510400 PROTEIN-RELATED"/>
    <property type="match status" value="1"/>
</dbReference>
<dbReference type="AlphaFoldDB" id="A0A6P5XNH8"/>
<protein>
    <submittedName>
        <fullName evidence="3">F-box/LRR-repeat protein At4g29420-like isoform X1</fullName>
    </submittedName>
</protein>
<reference evidence="3" key="1">
    <citation type="submission" date="2025-08" db="UniProtKB">
        <authorList>
            <consortium name="RefSeq"/>
        </authorList>
    </citation>
    <scope>IDENTIFICATION</scope>
    <source>
        <tissue evidence="3">Fruit stalk</tissue>
    </source>
</reference>
<dbReference type="InterPro" id="IPR036047">
    <property type="entry name" value="F-box-like_dom_sf"/>
</dbReference>
<accession>A0A6P5XNH8</accession>
<dbReference type="InterPro" id="IPR001810">
    <property type="entry name" value="F-box_dom"/>
</dbReference>
<evidence type="ECO:0000313" key="2">
    <source>
        <dbReference type="Proteomes" id="UP000515121"/>
    </source>
</evidence>
<organism evidence="2 3">
    <name type="scientific">Durio zibethinus</name>
    <name type="common">Durian</name>
    <dbReference type="NCBI Taxonomy" id="66656"/>
    <lineage>
        <taxon>Eukaryota</taxon>
        <taxon>Viridiplantae</taxon>
        <taxon>Streptophyta</taxon>
        <taxon>Embryophyta</taxon>
        <taxon>Tracheophyta</taxon>
        <taxon>Spermatophyta</taxon>
        <taxon>Magnoliopsida</taxon>
        <taxon>eudicotyledons</taxon>
        <taxon>Gunneridae</taxon>
        <taxon>Pentapetalae</taxon>
        <taxon>rosids</taxon>
        <taxon>malvids</taxon>
        <taxon>Malvales</taxon>
        <taxon>Malvaceae</taxon>
        <taxon>Helicteroideae</taxon>
        <taxon>Durio</taxon>
    </lineage>
</organism>
<dbReference type="InterPro" id="IPR032675">
    <property type="entry name" value="LRR_dom_sf"/>
</dbReference>
<dbReference type="Proteomes" id="UP000515121">
    <property type="component" value="Unplaced"/>
</dbReference>
<dbReference type="GeneID" id="111284989"/>